<dbReference type="Pfam" id="PF18075">
    <property type="entry name" value="FtsX_ECD"/>
    <property type="match status" value="1"/>
</dbReference>
<proteinExistence type="inferred from homology"/>
<keyword evidence="6 10" id="KW-0812">Transmembrane</keyword>
<evidence type="ECO:0000256" key="10">
    <source>
        <dbReference type="SAM" id="Phobius"/>
    </source>
</evidence>
<dbReference type="AlphaFoldDB" id="A0A3B0VUM4"/>
<dbReference type="InterPro" id="IPR004513">
    <property type="entry name" value="FtsX"/>
</dbReference>
<reference evidence="13" key="1">
    <citation type="submission" date="2018-06" db="EMBL/GenBank/DDBJ databases">
        <authorList>
            <person name="Zhirakovskaya E."/>
        </authorList>
    </citation>
    <scope>NUCLEOTIDE SEQUENCE</scope>
</reference>
<evidence type="ECO:0000256" key="8">
    <source>
        <dbReference type="ARBA" id="ARBA00023136"/>
    </source>
</evidence>
<comment type="similarity">
    <text evidence="2">Belongs to the ABC-4 integral membrane protein family. FtsX subfamily.</text>
</comment>
<feature type="domain" description="ABC3 transporter permease C-terminal" evidence="11">
    <location>
        <begin position="191"/>
        <end position="310"/>
    </location>
</feature>
<evidence type="ECO:0000256" key="2">
    <source>
        <dbReference type="ARBA" id="ARBA00007379"/>
    </source>
</evidence>
<feature type="transmembrane region" description="Helical" evidence="10">
    <location>
        <begin position="239"/>
        <end position="260"/>
    </location>
</feature>
<evidence type="ECO:0000256" key="6">
    <source>
        <dbReference type="ARBA" id="ARBA00022692"/>
    </source>
</evidence>
<keyword evidence="4" id="KW-1003">Cell membrane</keyword>
<evidence type="ECO:0000256" key="7">
    <source>
        <dbReference type="ARBA" id="ARBA00022989"/>
    </source>
</evidence>
<dbReference type="InterPro" id="IPR040690">
    <property type="entry name" value="FtsX_ECD"/>
</dbReference>
<feature type="domain" description="FtsX extracellular" evidence="12">
    <location>
        <begin position="74"/>
        <end position="166"/>
    </location>
</feature>
<feature type="transmembrane region" description="Helical" evidence="10">
    <location>
        <begin position="37"/>
        <end position="58"/>
    </location>
</feature>
<dbReference type="GO" id="GO:0005886">
    <property type="term" value="C:plasma membrane"/>
    <property type="evidence" value="ECO:0007669"/>
    <property type="project" value="UniProtKB-SubCell"/>
</dbReference>
<evidence type="ECO:0000256" key="9">
    <source>
        <dbReference type="ARBA" id="ARBA00023306"/>
    </source>
</evidence>
<feature type="transmembrane region" description="Helical" evidence="10">
    <location>
        <begin position="182"/>
        <end position="202"/>
    </location>
</feature>
<organism evidence="13">
    <name type="scientific">hydrothermal vent metagenome</name>
    <dbReference type="NCBI Taxonomy" id="652676"/>
    <lineage>
        <taxon>unclassified sequences</taxon>
        <taxon>metagenomes</taxon>
        <taxon>ecological metagenomes</taxon>
    </lineage>
</organism>
<keyword evidence="8 10" id="KW-0472">Membrane</keyword>
<evidence type="ECO:0000256" key="1">
    <source>
        <dbReference type="ARBA" id="ARBA00004651"/>
    </source>
</evidence>
<comment type="subcellular location">
    <subcellularLocation>
        <location evidence="1">Cell membrane</location>
        <topology evidence="1">Multi-pass membrane protein</topology>
    </subcellularLocation>
</comment>
<dbReference type="EMBL" id="UOFA01000338">
    <property type="protein sequence ID" value="VAW47345.1"/>
    <property type="molecule type" value="Genomic_DNA"/>
</dbReference>
<evidence type="ECO:0000256" key="4">
    <source>
        <dbReference type="ARBA" id="ARBA00022475"/>
    </source>
</evidence>
<keyword evidence="9" id="KW-0131">Cell cycle</keyword>
<accession>A0A3B0VUM4</accession>
<dbReference type="GO" id="GO:0032153">
    <property type="term" value="C:cell division site"/>
    <property type="evidence" value="ECO:0007669"/>
    <property type="project" value="TreeGrafter"/>
</dbReference>
<name>A0A3B0VUM4_9ZZZZ</name>
<gene>
    <name evidence="13" type="ORF">MNBD_GAMMA02-756</name>
</gene>
<evidence type="ECO:0000259" key="11">
    <source>
        <dbReference type="Pfam" id="PF02687"/>
    </source>
</evidence>
<dbReference type="Gene3D" id="3.30.70.3040">
    <property type="match status" value="1"/>
</dbReference>
<evidence type="ECO:0000256" key="5">
    <source>
        <dbReference type="ARBA" id="ARBA00022618"/>
    </source>
</evidence>
<evidence type="ECO:0000256" key="3">
    <source>
        <dbReference type="ARBA" id="ARBA00021907"/>
    </source>
</evidence>
<keyword evidence="7 10" id="KW-1133">Transmembrane helix</keyword>
<dbReference type="GO" id="GO:0051301">
    <property type="term" value="P:cell division"/>
    <property type="evidence" value="ECO:0007669"/>
    <property type="project" value="UniProtKB-KW"/>
</dbReference>
<dbReference type="InterPro" id="IPR003838">
    <property type="entry name" value="ABC3_permease_C"/>
</dbReference>
<dbReference type="PANTHER" id="PTHR47755">
    <property type="entry name" value="CELL DIVISION PROTEIN FTSX"/>
    <property type="match status" value="1"/>
</dbReference>
<dbReference type="Pfam" id="PF02687">
    <property type="entry name" value="FtsX"/>
    <property type="match status" value="1"/>
</dbReference>
<feature type="transmembrane region" description="Helical" evidence="10">
    <location>
        <begin position="286"/>
        <end position="304"/>
    </location>
</feature>
<keyword evidence="5" id="KW-0132">Cell division</keyword>
<dbReference type="PIRSF" id="PIRSF003097">
    <property type="entry name" value="FtsX"/>
    <property type="match status" value="1"/>
</dbReference>
<evidence type="ECO:0000259" key="12">
    <source>
        <dbReference type="Pfam" id="PF18075"/>
    </source>
</evidence>
<dbReference type="PANTHER" id="PTHR47755:SF1">
    <property type="entry name" value="CELL DIVISION PROTEIN FTSX"/>
    <property type="match status" value="1"/>
</dbReference>
<protein>
    <recommendedName>
        <fullName evidence="3">Cell division protein FtsX</fullName>
    </recommendedName>
</protein>
<sequence>MNQPIKNSPSAFTRWYRGHLRALKEGMKMPMMAPLSSLFTVITLGICFYLPLVMWTLWQNFSEVEDQWQGQGSIAIFLKQGLDANQVQALQHDLNDDKLIAEVTVVDNDTIKASLNDDPQLNQIIEVIKTHELPDQILLKPNPNATTEQLQSLAQKLQLHADIEYVSFDADWFNQLKTLTQAFYYLMQASIVVFLIIVFVFLSHSIGSEVAAHKGEISLKKLLGATAGQIRRRFLYGGIYYGLASALVAILLLNITFWWLELPIQELSQSFGQSIQLRTPTLTENLWFGLLAVTVSWAGARISVSNHIRNL</sequence>
<evidence type="ECO:0000313" key="13">
    <source>
        <dbReference type="EMBL" id="VAW47345.1"/>
    </source>
</evidence>